<feature type="transmembrane region" description="Helical" evidence="1">
    <location>
        <begin position="68"/>
        <end position="88"/>
    </location>
</feature>
<dbReference type="EMBL" id="CAKLPX010000003">
    <property type="protein sequence ID" value="CAH0992586.1"/>
    <property type="molecule type" value="Genomic_DNA"/>
</dbReference>
<name>A0ABM9AH89_9GAMM</name>
<evidence type="ECO:0008006" key="4">
    <source>
        <dbReference type="Google" id="ProtNLM"/>
    </source>
</evidence>
<dbReference type="Proteomes" id="UP000838100">
    <property type="component" value="Unassembled WGS sequence"/>
</dbReference>
<feature type="transmembrane region" description="Helical" evidence="1">
    <location>
        <begin position="12"/>
        <end position="33"/>
    </location>
</feature>
<sequence>MTIAKKLTITRWVSITSYVALIILLALKSFYFAPEEAALATRFAVFMFSTVPLLIFIPGMIQDTHRSYTWICFVVLGYFIYAVTALAVPAEAALIDWFYCFLTVTLFTFAMMFVRYKKYHEAGYE</sequence>
<keyword evidence="3" id="KW-1185">Reference proteome</keyword>
<feature type="transmembrane region" description="Helical" evidence="1">
    <location>
        <begin position="39"/>
        <end position="61"/>
    </location>
</feature>
<proteinExistence type="predicted"/>
<keyword evidence="1" id="KW-0472">Membrane</keyword>
<evidence type="ECO:0000313" key="3">
    <source>
        <dbReference type="Proteomes" id="UP000838100"/>
    </source>
</evidence>
<dbReference type="InterPro" id="IPR018643">
    <property type="entry name" value="DUF2069_membrane"/>
</dbReference>
<evidence type="ECO:0000313" key="2">
    <source>
        <dbReference type="EMBL" id="CAH0992586.1"/>
    </source>
</evidence>
<accession>A0ABM9AH89</accession>
<evidence type="ECO:0000256" key="1">
    <source>
        <dbReference type="SAM" id="Phobius"/>
    </source>
</evidence>
<dbReference type="Pfam" id="PF09842">
    <property type="entry name" value="DUF2069"/>
    <property type="match status" value="1"/>
</dbReference>
<keyword evidence="1" id="KW-0812">Transmembrane</keyword>
<reference evidence="2" key="1">
    <citation type="submission" date="2021-12" db="EMBL/GenBank/DDBJ databases">
        <authorList>
            <person name="Rodrigo-Torres L."/>
            <person name="Arahal R. D."/>
            <person name="Lucena T."/>
        </authorList>
    </citation>
    <scope>NUCLEOTIDE SEQUENCE</scope>
    <source>
        <strain evidence="2">CECT 8267</strain>
    </source>
</reference>
<organism evidence="2 3">
    <name type="scientific">Sinobacterium norvegicum</name>
    <dbReference type="NCBI Taxonomy" id="1641715"/>
    <lineage>
        <taxon>Bacteria</taxon>
        <taxon>Pseudomonadati</taxon>
        <taxon>Pseudomonadota</taxon>
        <taxon>Gammaproteobacteria</taxon>
        <taxon>Cellvibrionales</taxon>
        <taxon>Spongiibacteraceae</taxon>
        <taxon>Sinobacterium</taxon>
    </lineage>
</organism>
<keyword evidence="1" id="KW-1133">Transmembrane helix</keyword>
<feature type="transmembrane region" description="Helical" evidence="1">
    <location>
        <begin position="94"/>
        <end position="114"/>
    </location>
</feature>
<protein>
    <recommendedName>
        <fullName evidence="4">DUF2069 domain-containing protein</fullName>
    </recommendedName>
</protein>
<dbReference type="RefSeq" id="WP_237445267.1">
    <property type="nucleotide sequence ID" value="NZ_CAKLPX010000003.1"/>
</dbReference>
<comment type="caution">
    <text evidence="2">The sequence shown here is derived from an EMBL/GenBank/DDBJ whole genome shotgun (WGS) entry which is preliminary data.</text>
</comment>
<gene>
    <name evidence="2" type="ORF">SIN8267_02719</name>
</gene>